<evidence type="ECO:0000256" key="4">
    <source>
        <dbReference type="PROSITE-ProRule" id="PRU01024"/>
    </source>
</evidence>
<dbReference type="PANTHER" id="PTHR45904">
    <property type="entry name" value="TRNA (URACIL-5-)-METHYLTRANSFERASE"/>
    <property type="match status" value="1"/>
</dbReference>
<dbReference type="Pfam" id="PF05958">
    <property type="entry name" value="tRNA_U5-meth_tr"/>
    <property type="match status" value="1"/>
</dbReference>
<evidence type="ECO:0000313" key="7">
    <source>
        <dbReference type="EMBL" id="EIJ88901.1"/>
    </source>
</evidence>
<dbReference type="InterPro" id="IPR010280">
    <property type="entry name" value="U5_MeTrfase_fam"/>
</dbReference>
<dbReference type="AlphaFoldDB" id="I3EI54"/>
<reference evidence="7" key="1">
    <citation type="submission" date="2011-01" db="EMBL/GenBank/DDBJ databases">
        <title>The Genome Sequence of Nematocida parisii strain ERTm3.</title>
        <authorList>
            <consortium name="The Broad Institute Genome Sequencing Platform"/>
            <consortium name="The Broad Institute Genome Sequencing Center for Infectious Disease"/>
            <person name="Cuomo C."/>
            <person name="Troemel E."/>
            <person name="Young S.K."/>
            <person name="Zeng Q."/>
            <person name="Gargeya S."/>
            <person name="Fitzgerald M."/>
            <person name="Haas B."/>
            <person name="Abouelleil A."/>
            <person name="Alvarado L."/>
            <person name="Arachchi H.M."/>
            <person name="Berlin A."/>
            <person name="Chapman S.B."/>
            <person name="Gearin G."/>
            <person name="Goldberg J."/>
            <person name="Griggs A."/>
            <person name="Gujja S."/>
            <person name="Hansen M."/>
            <person name="Heiman D."/>
            <person name="Howarth C."/>
            <person name="Larimer J."/>
            <person name="Lui A."/>
            <person name="MacDonald P.J.P."/>
            <person name="McCowen C."/>
            <person name="Montmayeur A."/>
            <person name="Murphy C."/>
            <person name="Neiman D."/>
            <person name="Pearson M."/>
            <person name="Priest M."/>
            <person name="Roberts A."/>
            <person name="Saif S."/>
            <person name="Shea T."/>
            <person name="Sisk P."/>
            <person name="Stolte C."/>
            <person name="Sykes S."/>
            <person name="Wortman J."/>
            <person name="Nusbaum C."/>
            <person name="Birren B."/>
        </authorList>
    </citation>
    <scope>NUCLEOTIDE SEQUENCE</scope>
    <source>
        <strain evidence="7">ERTm3</strain>
    </source>
</reference>
<feature type="binding site" evidence="4">
    <location>
        <position position="288"/>
    </location>
    <ligand>
        <name>S-adenosyl-L-methionine</name>
        <dbReference type="ChEBI" id="CHEBI:59789"/>
    </ligand>
</feature>
<evidence type="ECO:0000256" key="3">
    <source>
        <dbReference type="ARBA" id="ARBA00022691"/>
    </source>
</evidence>
<dbReference type="GO" id="GO:0003723">
    <property type="term" value="F:RNA binding"/>
    <property type="evidence" value="ECO:0007669"/>
    <property type="project" value="TreeGrafter"/>
</dbReference>
<feature type="binding site" evidence="4">
    <location>
        <position position="383"/>
    </location>
    <ligand>
        <name>S-adenosyl-L-methionine</name>
        <dbReference type="ChEBI" id="CHEBI:59789"/>
    </ligand>
</feature>
<sequence>MEYSTTTWRIHNIKKYTKRSALLKVLTESIGHQDFTLSFKDHKRLAILITKEEELPTIMFRNTELDIRKQKKEEKDVKDIVTPLNGLSYEEQLKKKAKEFSACYSFLECMEDQIVSVASPVQMGYRNKCEFTFGVTHEGKEILGFRPTKFSSAPNLVADPKECVFNTPDEMLALVEKINQYLSSKSGHVFNRVTKEGFLRLLLLRRLGEHFITILQVNCESVKEALGNPLIMEFIEILPEDVFISCTTGVFDGIARTADIYQVKGAPKEYKVNVGECVFQVFPLGFFQINSSVAELMIKTLKDNIQTDNILDICCGSGLLGICLAKNTEKKVIGLEISEESINDAKRNAEENQINAKYYCGSVEKTLPLVLAKIKGPATAVIDPPRSGISDKMTKAITKYSNISEIFYISCSYTSVINNIKNIAKLYTLKNVYCFDMFPYTAGIECLFHFVRKENPEAQSEVVTEKVQENAAQEAESEKSPRALSRGCSARKSSRVCIRNRVCKATRGCSRNCI</sequence>
<feature type="active site" description="Nucleophile" evidence="4">
    <location>
        <position position="411"/>
    </location>
</feature>
<evidence type="ECO:0000313" key="8">
    <source>
        <dbReference type="Proteomes" id="UP000002872"/>
    </source>
</evidence>
<dbReference type="InParanoid" id="I3EI54"/>
<dbReference type="InterPro" id="IPR025714">
    <property type="entry name" value="Methyltranfer_dom"/>
</dbReference>
<keyword evidence="3 4" id="KW-0949">S-adenosyl-L-methionine</keyword>
<dbReference type="InterPro" id="IPR045850">
    <property type="entry name" value="TRM2_met"/>
</dbReference>
<dbReference type="STRING" id="935791.I3EI54"/>
<evidence type="ECO:0000256" key="1">
    <source>
        <dbReference type="ARBA" id="ARBA00022603"/>
    </source>
</evidence>
<keyword evidence="8" id="KW-1185">Reference proteome</keyword>
<dbReference type="Proteomes" id="UP000002872">
    <property type="component" value="Unassembled WGS sequence"/>
</dbReference>
<comment type="similarity">
    <text evidence="4">Belongs to the class I-like SAM-binding methyltransferase superfamily. RNA M5U methyltransferase family.</text>
</comment>
<dbReference type="InterPro" id="IPR029063">
    <property type="entry name" value="SAM-dependent_MTases_sf"/>
</dbReference>
<dbReference type="InterPro" id="IPR030390">
    <property type="entry name" value="MeTrfase_TrmA_AS"/>
</dbReference>
<feature type="active site" evidence="5">
    <location>
        <position position="411"/>
    </location>
</feature>
<dbReference type="OMA" id="TPLWNMP"/>
<dbReference type="GO" id="GO:0008173">
    <property type="term" value="F:RNA methyltransferase activity"/>
    <property type="evidence" value="ECO:0007669"/>
    <property type="project" value="InterPro"/>
</dbReference>
<dbReference type="VEuPathDB" id="MicrosporidiaDB:NEQG_00720"/>
<feature type="domain" description="Methyltransferase" evidence="6">
    <location>
        <begin position="308"/>
        <end position="369"/>
    </location>
</feature>
<dbReference type="GO" id="GO:0032259">
    <property type="term" value="P:methylation"/>
    <property type="evidence" value="ECO:0007669"/>
    <property type="project" value="UniProtKB-KW"/>
</dbReference>
<gene>
    <name evidence="7" type="ORF">NEQG_00720</name>
</gene>
<evidence type="ECO:0000259" key="6">
    <source>
        <dbReference type="Pfam" id="PF13847"/>
    </source>
</evidence>
<dbReference type="HOGENOM" id="CLU_040568_0_0_1"/>
<proteinExistence type="inferred from homology"/>
<keyword evidence="1 4" id="KW-0489">Methyltransferase</keyword>
<dbReference type="SUPFAM" id="SSF53335">
    <property type="entry name" value="S-adenosyl-L-methionine-dependent methyltransferases"/>
    <property type="match status" value="1"/>
</dbReference>
<name>I3EI54_NEMP3</name>
<dbReference type="OrthoDB" id="10250660at2759"/>
<dbReference type="EMBL" id="GL870877">
    <property type="protein sequence ID" value="EIJ88901.1"/>
    <property type="molecule type" value="Genomic_DNA"/>
</dbReference>
<dbReference type="Gene3D" id="2.40.50.1070">
    <property type="match status" value="1"/>
</dbReference>
<dbReference type="Pfam" id="PF13847">
    <property type="entry name" value="Methyltransf_31"/>
    <property type="match status" value="1"/>
</dbReference>
<dbReference type="PROSITE" id="PS51687">
    <property type="entry name" value="SAM_MT_RNA_M5U"/>
    <property type="match status" value="1"/>
</dbReference>
<evidence type="ECO:0000256" key="5">
    <source>
        <dbReference type="PROSITE-ProRule" id="PRU10015"/>
    </source>
</evidence>
<evidence type="ECO:0000256" key="2">
    <source>
        <dbReference type="ARBA" id="ARBA00022679"/>
    </source>
</evidence>
<dbReference type="PROSITE" id="PS01230">
    <property type="entry name" value="TRMA_1"/>
    <property type="match status" value="1"/>
</dbReference>
<comment type="caution">
    <text evidence="4">Lacks conserved residue(s) required for the propagation of feature annotation.</text>
</comment>
<feature type="binding site" evidence="4">
    <location>
        <position position="336"/>
    </location>
    <ligand>
        <name>S-adenosyl-L-methionine</name>
        <dbReference type="ChEBI" id="CHEBI:59789"/>
    </ligand>
</feature>
<dbReference type="CDD" id="cd02440">
    <property type="entry name" value="AdoMet_MTases"/>
    <property type="match status" value="1"/>
</dbReference>
<dbReference type="GO" id="GO:0006396">
    <property type="term" value="P:RNA processing"/>
    <property type="evidence" value="ECO:0007669"/>
    <property type="project" value="InterPro"/>
</dbReference>
<dbReference type="Gene3D" id="3.40.50.150">
    <property type="entry name" value="Vaccinia Virus protein VP39"/>
    <property type="match status" value="1"/>
</dbReference>
<accession>I3EI54</accession>
<organism evidence="7 8">
    <name type="scientific">Nematocida parisii (strain ERTm3)</name>
    <name type="common">Nematode killer fungus</name>
    <dbReference type="NCBI Taxonomy" id="935791"/>
    <lineage>
        <taxon>Eukaryota</taxon>
        <taxon>Fungi</taxon>
        <taxon>Fungi incertae sedis</taxon>
        <taxon>Microsporidia</taxon>
        <taxon>Nematocida</taxon>
    </lineage>
</organism>
<dbReference type="PANTHER" id="PTHR45904:SF2">
    <property type="entry name" value="TRNA (URACIL-5-)-METHYLTRANSFERASE HOMOLOG A"/>
    <property type="match status" value="1"/>
</dbReference>
<keyword evidence="2 4" id="KW-0808">Transferase</keyword>
<protein>
    <recommendedName>
        <fullName evidence="6">Methyltransferase domain-containing protein</fullName>
    </recommendedName>
</protein>